<dbReference type="Pfam" id="PF18895">
    <property type="entry name" value="T4SS_pilin"/>
    <property type="match status" value="1"/>
</dbReference>
<feature type="transmembrane region" description="Helical" evidence="1">
    <location>
        <begin position="97"/>
        <end position="117"/>
    </location>
</feature>
<dbReference type="EMBL" id="MFKK01000013">
    <property type="protein sequence ID" value="OGG41308.1"/>
    <property type="molecule type" value="Genomic_DNA"/>
</dbReference>
<dbReference type="InterPro" id="IPR043993">
    <property type="entry name" value="T4SS_pilin"/>
</dbReference>
<protein>
    <submittedName>
        <fullName evidence="2">Uncharacterized protein</fullName>
    </submittedName>
</protein>
<dbReference type="Proteomes" id="UP000176996">
    <property type="component" value="Unassembled WGS sequence"/>
</dbReference>
<keyword evidence="1" id="KW-0472">Membrane</keyword>
<reference evidence="2 3" key="1">
    <citation type="journal article" date="2016" name="Nat. Commun.">
        <title>Thousands of microbial genomes shed light on interconnected biogeochemical processes in an aquifer system.</title>
        <authorList>
            <person name="Anantharaman K."/>
            <person name="Brown C.T."/>
            <person name="Hug L.A."/>
            <person name="Sharon I."/>
            <person name="Castelle C.J."/>
            <person name="Probst A.J."/>
            <person name="Thomas B.C."/>
            <person name="Singh A."/>
            <person name="Wilkins M.J."/>
            <person name="Karaoz U."/>
            <person name="Brodie E.L."/>
            <person name="Williams K.H."/>
            <person name="Hubbard S.S."/>
            <person name="Banfield J.F."/>
        </authorList>
    </citation>
    <scope>NUCLEOTIDE SEQUENCE [LARGE SCALE GENOMIC DNA]</scope>
</reference>
<comment type="caution">
    <text evidence="2">The sequence shown here is derived from an EMBL/GenBank/DDBJ whole genome shotgun (WGS) entry which is preliminary data.</text>
</comment>
<gene>
    <name evidence="2" type="ORF">A3A21_04115</name>
</gene>
<feature type="transmembrane region" description="Helical" evidence="1">
    <location>
        <begin position="137"/>
        <end position="157"/>
    </location>
</feature>
<dbReference type="AlphaFoldDB" id="A0A1F6BWV7"/>
<evidence type="ECO:0000313" key="3">
    <source>
        <dbReference type="Proteomes" id="UP000176996"/>
    </source>
</evidence>
<sequence>MNQKTAGKLEGGVVVMLVLLLFTGFTLPKSNAQFVAVDPDSREANPKGPLYYNYNSDTFSKIESSDSGFLEKNVFSKTGIKTSVNSIGSVQQVIQDIIGWVQVFILVISVLFIIMGAWDYLNSGGEAEKTKEGRNKLIYATVGIALVLIAGGIVRVIKTFID</sequence>
<keyword evidence="1" id="KW-0812">Transmembrane</keyword>
<accession>A0A1F6BWV7</accession>
<name>A0A1F6BWV7_9BACT</name>
<evidence type="ECO:0000256" key="1">
    <source>
        <dbReference type="SAM" id="Phobius"/>
    </source>
</evidence>
<evidence type="ECO:0000313" key="2">
    <source>
        <dbReference type="EMBL" id="OGG41308.1"/>
    </source>
</evidence>
<organism evidence="2 3">
    <name type="scientific">Candidatus Jorgensenbacteria bacterium RIFCSPLOWO2_01_FULL_45_25b</name>
    <dbReference type="NCBI Taxonomy" id="1798471"/>
    <lineage>
        <taxon>Bacteria</taxon>
        <taxon>Candidatus Joergenseniibacteriota</taxon>
    </lineage>
</organism>
<proteinExistence type="predicted"/>
<keyword evidence="1" id="KW-1133">Transmembrane helix</keyword>